<reference evidence="6 7" key="1">
    <citation type="submission" date="2015-08" db="EMBL/GenBank/DDBJ databases">
        <title>Next Generation Sequencing and Analysis of the Genome of Puccinia sorghi L Schw, the Causal Agent of Maize Common Rust.</title>
        <authorList>
            <person name="Rochi L."/>
            <person name="Burguener G."/>
            <person name="Darino M."/>
            <person name="Turjanski A."/>
            <person name="Kreff E."/>
            <person name="Dieguez M.J."/>
            <person name="Sacco F."/>
        </authorList>
    </citation>
    <scope>NUCLEOTIDE SEQUENCE [LARGE SCALE GENOMIC DNA]</scope>
    <source>
        <strain evidence="6 7">RO10H11247</strain>
    </source>
</reference>
<dbReference type="GO" id="GO:0033615">
    <property type="term" value="P:mitochondrial proton-transporting ATP synthase complex assembly"/>
    <property type="evidence" value="ECO:0007669"/>
    <property type="project" value="TreeGrafter"/>
</dbReference>
<evidence type="ECO:0000256" key="2">
    <source>
        <dbReference type="ARBA" id="ARBA00009116"/>
    </source>
</evidence>
<dbReference type="EMBL" id="LAVV01015715">
    <property type="protein sequence ID" value="KNZ43658.1"/>
    <property type="molecule type" value="Genomic_DNA"/>
</dbReference>
<comment type="subcellular location">
    <subcellularLocation>
        <location evidence="1">Mitochondrion</location>
    </subcellularLocation>
</comment>
<keyword evidence="7" id="KW-1185">Reference proteome</keyword>
<keyword evidence="3" id="KW-0809">Transit peptide</keyword>
<dbReference type="AlphaFoldDB" id="A0A0L6U561"/>
<comment type="similarity">
    <text evidence="2">Belongs to the ATP11 family.</text>
</comment>
<evidence type="ECO:0008006" key="8">
    <source>
        <dbReference type="Google" id="ProtNLM"/>
    </source>
</evidence>
<dbReference type="GO" id="GO:0005739">
    <property type="term" value="C:mitochondrion"/>
    <property type="evidence" value="ECO:0007669"/>
    <property type="project" value="UniProtKB-SubCell"/>
</dbReference>
<evidence type="ECO:0000256" key="4">
    <source>
        <dbReference type="ARBA" id="ARBA00023128"/>
    </source>
</evidence>
<dbReference type="PANTHER" id="PTHR13126">
    <property type="entry name" value="CHAPERONE ATP11"/>
    <property type="match status" value="1"/>
</dbReference>
<proteinExistence type="inferred from homology"/>
<accession>A0A0L6U561</accession>
<evidence type="ECO:0000313" key="6">
    <source>
        <dbReference type="EMBL" id="KNZ43658.1"/>
    </source>
</evidence>
<comment type="caution">
    <text evidence="6">The sequence shown here is derived from an EMBL/GenBank/DDBJ whole genome shotgun (WGS) entry which is preliminary data.</text>
</comment>
<evidence type="ECO:0000256" key="3">
    <source>
        <dbReference type="ARBA" id="ARBA00022946"/>
    </source>
</evidence>
<name>A0A0L6U561_9BASI</name>
<evidence type="ECO:0000256" key="5">
    <source>
        <dbReference type="SAM" id="MobiDB-lite"/>
    </source>
</evidence>
<organism evidence="6 7">
    <name type="scientific">Puccinia sorghi</name>
    <dbReference type="NCBI Taxonomy" id="27349"/>
    <lineage>
        <taxon>Eukaryota</taxon>
        <taxon>Fungi</taxon>
        <taxon>Dikarya</taxon>
        <taxon>Basidiomycota</taxon>
        <taxon>Pucciniomycotina</taxon>
        <taxon>Pucciniomycetes</taxon>
        <taxon>Pucciniales</taxon>
        <taxon>Pucciniaceae</taxon>
        <taxon>Puccinia</taxon>
    </lineage>
</organism>
<dbReference type="VEuPathDB" id="FungiDB:VP01_9g16"/>
<dbReference type="STRING" id="27349.A0A0L6U561"/>
<dbReference type="Proteomes" id="UP000037035">
    <property type="component" value="Unassembled WGS sequence"/>
</dbReference>
<feature type="region of interest" description="Disordered" evidence="5">
    <location>
        <begin position="93"/>
        <end position="115"/>
    </location>
</feature>
<evidence type="ECO:0000313" key="7">
    <source>
        <dbReference type="Proteomes" id="UP000037035"/>
    </source>
</evidence>
<feature type="compositionally biased region" description="Polar residues" evidence="5">
    <location>
        <begin position="96"/>
        <end position="115"/>
    </location>
</feature>
<sequence>MNQLTRFFGLSLLPPVPLPGRNTLPSFRCLHSSQQNHNLIAEKYAEKINQKLKEKGLRDLEELKKINQDRIEADRIQQRKLYDELVQKARQKLASLDQSSQPTKQGGLPSSQISKTRQYSSPIKVGVYIISPLDSIIDVDKVASQSANEITKLWVAYHLSTSNPPRLGAVIPTGTYEEMIESARKYPSFVIPLAKSSSTSSLSPDKSNPADLPFEMQYLQWDFVKQPPEPNLPDFLKAKTTCTIPATIVMYTPLGEYKLRQSFAQPTLILTHYTDLANSHGIVLMRGDITPASNGSPKITPTEAQLMILRFVDFFQFWIK</sequence>
<protein>
    <recommendedName>
        <fullName evidence="8">ATP synthase mitochondrial F1 complex assembly factor 1</fullName>
    </recommendedName>
</protein>
<evidence type="ECO:0000256" key="1">
    <source>
        <dbReference type="ARBA" id="ARBA00004173"/>
    </source>
</evidence>
<dbReference type="Pfam" id="PF06644">
    <property type="entry name" value="ATP11"/>
    <property type="match status" value="1"/>
</dbReference>
<gene>
    <name evidence="6" type="ORF">VP01_9g16</name>
</gene>
<dbReference type="InterPro" id="IPR010591">
    <property type="entry name" value="ATP11"/>
</dbReference>
<dbReference type="PANTHER" id="PTHR13126:SF0">
    <property type="entry name" value="ATP SYNTHASE MITOCHONDRIAL F1 COMPLEX ASSEMBLY FACTOR 1"/>
    <property type="match status" value="1"/>
</dbReference>
<dbReference type="OrthoDB" id="16535at2759"/>
<keyword evidence="4" id="KW-0496">Mitochondrion</keyword>